<keyword evidence="7" id="KW-0378">Hydrolase</keyword>
<comment type="similarity">
    <text evidence="1 7">Belongs to the glycosyl hydrolase 12 (cellulase H) family.</text>
</comment>
<dbReference type="PANTHER" id="PTHR34002">
    <property type="entry name" value="BLR1656 PROTEIN"/>
    <property type="match status" value="1"/>
</dbReference>
<dbReference type="Pfam" id="PF01670">
    <property type="entry name" value="Glyco_hydro_12"/>
    <property type="match status" value="1"/>
</dbReference>
<dbReference type="AlphaFoldDB" id="A0A9W9ISX9"/>
<keyword evidence="7" id="KW-0119">Carbohydrate metabolism</keyword>
<dbReference type="Proteomes" id="UP001146351">
    <property type="component" value="Unassembled WGS sequence"/>
</dbReference>
<dbReference type="EMBL" id="JAPQKO010000001">
    <property type="protein sequence ID" value="KAJ5183357.1"/>
    <property type="molecule type" value="Genomic_DNA"/>
</dbReference>
<evidence type="ECO:0000256" key="4">
    <source>
        <dbReference type="ARBA" id="ARBA00038882"/>
    </source>
</evidence>
<keyword evidence="2 8" id="KW-0732">Signal</keyword>
<dbReference type="GO" id="GO:0000272">
    <property type="term" value="P:polysaccharide catabolic process"/>
    <property type="evidence" value="ECO:0007669"/>
    <property type="project" value="UniProtKB-KW"/>
</dbReference>
<dbReference type="InterPro" id="IPR002594">
    <property type="entry name" value="GH12"/>
</dbReference>
<evidence type="ECO:0000256" key="8">
    <source>
        <dbReference type="SAM" id="SignalP"/>
    </source>
</evidence>
<name>A0A9W9ISX9_9EURO</name>
<comment type="caution">
    <text evidence="9">The sequence shown here is derived from an EMBL/GenBank/DDBJ whole genome shotgun (WGS) entry which is preliminary data.</text>
</comment>
<evidence type="ECO:0000313" key="10">
    <source>
        <dbReference type="Proteomes" id="UP001146351"/>
    </source>
</evidence>
<protein>
    <recommendedName>
        <fullName evidence="4">xyloglucan-specific endo-beta-1,4-glucanase</fullName>
        <ecNumber evidence="4">3.2.1.151</ecNumber>
    </recommendedName>
    <alternativeName>
        <fullName evidence="5">Xyloglucanase A</fullName>
    </alternativeName>
    <alternativeName>
        <fullName evidence="6">Xyloglucanendohydrolase A</fullName>
    </alternativeName>
</protein>
<evidence type="ECO:0000256" key="1">
    <source>
        <dbReference type="ARBA" id="ARBA00005519"/>
    </source>
</evidence>
<dbReference type="EC" id="3.2.1.151" evidence="4"/>
<keyword evidence="7" id="KW-0326">Glycosidase</keyword>
<gene>
    <name evidence="9" type="ORF">N7492_000973</name>
</gene>
<evidence type="ECO:0000256" key="6">
    <source>
        <dbReference type="ARBA" id="ARBA00043018"/>
    </source>
</evidence>
<keyword evidence="7" id="KW-0624">Polysaccharide degradation</keyword>
<dbReference type="PANTHER" id="PTHR34002:SF9">
    <property type="entry name" value="XYLOGLUCAN-SPECIFIC ENDO-BETA-1,4-GLUCANASE A"/>
    <property type="match status" value="1"/>
</dbReference>
<dbReference type="GO" id="GO:0033946">
    <property type="term" value="F:xyloglucan-specific endo-beta-1,4-glucanase activity"/>
    <property type="evidence" value="ECO:0007669"/>
    <property type="project" value="UniProtKB-EC"/>
</dbReference>
<dbReference type="SUPFAM" id="SSF49899">
    <property type="entry name" value="Concanavalin A-like lectins/glucanases"/>
    <property type="match status" value="1"/>
</dbReference>
<evidence type="ECO:0000256" key="7">
    <source>
        <dbReference type="RuleBase" id="RU361163"/>
    </source>
</evidence>
<dbReference type="InterPro" id="IPR013320">
    <property type="entry name" value="ConA-like_dom_sf"/>
</dbReference>
<dbReference type="Gene3D" id="2.60.120.180">
    <property type="match status" value="1"/>
</dbReference>
<evidence type="ECO:0000256" key="3">
    <source>
        <dbReference type="ARBA" id="ARBA00037012"/>
    </source>
</evidence>
<dbReference type="OrthoDB" id="95118at2759"/>
<reference evidence="9" key="1">
    <citation type="submission" date="2022-11" db="EMBL/GenBank/DDBJ databases">
        <authorList>
            <person name="Petersen C."/>
        </authorList>
    </citation>
    <scope>NUCLEOTIDE SEQUENCE</scope>
    <source>
        <strain evidence="9">IBT 21917</strain>
    </source>
</reference>
<dbReference type="GO" id="GO:0008810">
    <property type="term" value="F:cellulase activity"/>
    <property type="evidence" value="ECO:0007669"/>
    <property type="project" value="InterPro"/>
</dbReference>
<evidence type="ECO:0000256" key="5">
    <source>
        <dbReference type="ARBA" id="ARBA00041304"/>
    </source>
</evidence>
<accession>A0A9W9ISX9</accession>
<sequence>MKSFVASFALLSIALAGLGNAATIPTKTLERRADSCEQWATTMTGSYILYNNLWGQSYDTSGKQCTGLDSLSGSTIAWHTSWTWSGTASQVKSYANVALQFTAKTVSSISSIKSSWKWSYSTTNIVANVAYDLFLSSSARGDNEYEIMIWLAALGGAGPVSSTGSPVATTTIAGVTWKLYSGKNGNMTVYSFVASATTTTFSGDLLDFLKYLQTNQGLSSNLYLIDVQAGTEPFTGSAKLTVSSYSASVA</sequence>
<proteinExistence type="inferred from homology"/>
<evidence type="ECO:0000313" key="9">
    <source>
        <dbReference type="EMBL" id="KAJ5183357.1"/>
    </source>
</evidence>
<dbReference type="InterPro" id="IPR013319">
    <property type="entry name" value="GH11/12"/>
</dbReference>
<comment type="catalytic activity">
    <reaction evidence="3">
        <text>xyloglucan + H2O = xyloglucan oligosaccharides.</text>
        <dbReference type="EC" id="3.2.1.151"/>
    </reaction>
</comment>
<keyword evidence="10" id="KW-1185">Reference proteome</keyword>
<organism evidence="9 10">
    <name type="scientific">Penicillium capsulatum</name>
    <dbReference type="NCBI Taxonomy" id="69766"/>
    <lineage>
        <taxon>Eukaryota</taxon>
        <taxon>Fungi</taxon>
        <taxon>Dikarya</taxon>
        <taxon>Ascomycota</taxon>
        <taxon>Pezizomycotina</taxon>
        <taxon>Eurotiomycetes</taxon>
        <taxon>Eurotiomycetidae</taxon>
        <taxon>Eurotiales</taxon>
        <taxon>Aspergillaceae</taxon>
        <taxon>Penicillium</taxon>
    </lineage>
</organism>
<reference evidence="9" key="2">
    <citation type="journal article" date="2023" name="IMA Fungus">
        <title>Comparative genomic study of the Penicillium genus elucidates a diverse pangenome and 15 lateral gene transfer events.</title>
        <authorList>
            <person name="Petersen C."/>
            <person name="Sorensen T."/>
            <person name="Nielsen M.R."/>
            <person name="Sondergaard T.E."/>
            <person name="Sorensen J.L."/>
            <person name="Fitzpatrick D.A."/>
            <person name="Frisvad J.C."/>
            <person name="Nielsen K.L."/>
        </authorList>
    </citation>
    <scope>NUCLEOTIDE SEQUENCE</scope>
    <source>
        <strain evidence="9">IBT 21917</strain>
    </source>
</reference>
<evidence type="ECO:0000256" key="2">
    <source>
        <dbReference type="ARBA" id="ARBA00022729"/>
    </source>
</evidence>
<feature type="signal peptide" evidence="8">
    <location>
        <begin position="1"/>
        <end position="21"/>
    </location>
</feature>
<feature type="chain" id="PRO_5040900640" description="xyloglucan-specific endo-beta-1,4-glucanase" evidence="8">
    <location>
        <begin position="22"/>
        <end position="250"/>
    </location>
</feature>